<reference evidence="1" key="1">
    <citation type="journal article" date="2021" name="Proc. Natl. Acad. Sci. U.S.A.">
        <title>A Catalog of Tens of Thousands of Viruses from Human Metagenomes Reveals Hidden Associations with Chronic Diseases.</title>
        <authorList>
            <person name="Tisza M.J."/>
            <person name="Buck C.B."/>
        </authorList>
    </citation>
    <scope>NUCLEOTIDE SEQUENCE</scope>
    <source>
        <strain evidence="1">CtdvJ3</strain>
    </source>
</reference>
<sequence length="617" mass="67196">MAEEDLIFGKNRHFFGGIEPSNMLAFSVAVESGVVKVTATLPNDTVVNNQTLCTVEGAIIRRKTTDYPKDEFDGDLVANIKASTVFADSGASPTGTYYYAAFPYTTQGVYNRNKANRVVVNEPEPMQEFSAKSVYVSASDTVKVEITAKLPSGVAGAVIRRSTTGYPTSETEGELFKNITANGTYTDTNVTVGVVYYYSAFPYTSTGAYNRSEANRTSVTPKKRDYLFGYDLVKATSSPTGRVTYPSDVDNAAFTPAAMNFSTGKFNYGGWAFDPGEKFMPRPCMLTYAGVVDHYLNPNDYTKKVDGTTSKVTDTSFGGNAMMEWPKIYTKRWESNGVYHFRCSDIPQDDTWDCWCNYDRNNNQINHFYTPIYFGSLVSGKLRSISGAANSVNTTAANEIAYAKANGNDWYTEVLADRLLLQDLLVMMARSTECQTAFGYGRCKSSNSNAIAPGTMNTKGMFWGSNDQTSGVKVFGMENVWGNLWRRTAGWINANGTQKVKLTRGTHDGSTAIDYNTDGNGYKTIANATPAGSSGGYISSMKTEAFGRLPVTASGSSSTYEADGMWYNNSQVNYACVGGDWAHDLMVGPFSANLRRPASYSYSSLGAALSCKPLAAA</sequence>
<evidence type="ECO:0000313" key="1">
    <source>
        <dbReference type="EMBL" id="DAF48482.1"/>
    </source>
</evidence>
<protein>
    <submittedName>
        <fullName evidence="1">Tail collar fiber protein</fullName>
    </submittedName>
</protein>
<name>A0A8S5SCM5_9CAUD</name>
<accession>A0A8S5SCM5</accession>
<organism evidence="1">
    <name type="scientific">Siphoviridae sp. ctdvJ3</name>
    <dbReference type="NCBI Taxonomy" id="2827903"/>
    <lineage>
        <taxon>Viruses</taxon>
        <taxon>Duplodnaviria</taxon>
        <taxon>Heunggongvirae</taxon>
        <taxon>Uroviricota</taxon>
        <taxon>Caudoviricetes</taxon>
    </lineage>
</organism>
<dbReference type="EMBL" id="BK032569">
    <property type="protein sequence ID" value="DAF48482.1"/>
    <property type="molecule type" value="Genomic_DNA"/>
</dbReference>
<proteinExistence type="predicted"/>